<evidence type="ECO:0000313" key="6">
    <source>
        <dbReference type="EMBL" id="MBF1658564.1"/>
    </source>
</evidence>
<evidence type="ECO:0000259" key="5">
    <source>
        <dbReference type="PROSITE" id="PS50893"/>
    </source>
</evidence>
<evidence type="ECO:0000256" key="2">
    <source>
        <dbReference type="ARBA" id="ARBA00022741"/>
    </source>
</evidence>
<gene>
    <name evidence="6" type="ORF">HXO58_01855</name>
</gene>
<dbReference type="SMART" id="SM00382">
    <property type="entry name" value="AAA"/>
    <property type="match status" value="1"/>
</dbReference>
<feature type="region of interest" description="Disordered" evidence="4">
    <location>
        <begin position="1"/>
        <end position="76"/>
    </location>
</feature>
<name>A0A930L282_9MICC</name>
<dbReference type="SUPFAM" id="SSF52540">
    <property type="entry name" value="P-loop containing nucleoside triphosphate hydrolases"/>
    <property type="match status" value="1"/>
</dbReference>
<dbReference type="GO" id="GO:0005886">
    <property type="term" value="C:plasma membrane"/>
    <property type="evidence" value="ECO:0007669"/>
    <property type="project" value="TreeGrafter"/>
</dbReference>
<dbReference type="InterPro" id="IPR015854">
    <property type="entry name" value="ABC_transpr_LolD-like"/>
</dbReference>
<evidence type="ECO:0000256" key="3">
    <source>
        <dbReference type="ARBA" id="ARBA00022840"/>
    </source>
</evidence>
<dbReference type="PANTHER" id="PTHR24220">
    <property type="entry name" value="IMPORT ATP-BINDING PROTEIN"/>
    <property type="match status" value="1"/>
</dbReference>
<reference evidence="6" key="1">
    <citation type="submission" date="2020-04" db="EMBL/GenBank/DDBJ databases">
        <title>Deep metagenomics examines the oral microbiome during advanced dental caries in children, revealing novel taxa and co-occurrences with host molecules.</title>
        <authorList>
            <person name="Baker J.L."/>
            <person name="Morton J.T."/>
            <person name="Dinis M."/>
            <person name="Alvarez R."/>
            <person name="Tran N.C."/>
            <person name="Knight R."/>
            <person name="Edlund A."/>
        </authorList>
    </citation>
    <scope>NUCLEOTIDE SEQUENCE</scope>
    <source>
        <strain evidence="6">JCVI_29_bin.11</strain>
    </source>
</reference>
<keyword evidence="2" id="KW-0547">Nucleotide-binding</keyword>
<feature type="compositionally biased region" description="Low complexity" evidence="4">
    <location>
        <begin position="320"/>
        <end position="332"/>
    </location>
</feature>
<dbReference type="InterPro" id="IPR003593">
    <property type="entry name" value="AAA+_ATPase"/>
</dbReference>
<dbReference type="GO" id="GO:0016887">
    <property type="term" value="F:ATP hydrolysis activity"/>
    <property type="evidence" value="ECO:0007669"/>
    <property type="project" value="InterPro"/>
</dbReference>
<protein>
    <submittedName>
        <fullName evidence="6">ABC transporter ATP-binding protein</fullName>
    </submittedName>
</protein>
<dbReference type="GO" id="GO:0022857">
    <property type="term" value="F:transmembrane transporter activity"/>
    <property type="evidence" value="ECO:0007669"/>
    <property type="project" value="TreeGrafter"/>
</dbReference>
<proteinExistence type="predicted"/>
<dbReference type="EMBL" id="JABZXL010000003">
    <property type="protein sequence ID" value="MBF1658564.1"/>
    <property type="molecule type" value="Genomic_DNA"/>
</dbReference>
<keyword evidence="3 6" id="KW-0067">ATP-binding</keyword>
<dbReference type="Pfam" id="PF00005">
    <property type="entry name" value="ABC_tran"/>
    <property type="match status" value="1"/>
</dbReference>
<evidence type="ECO:0000256" key="1">
    <source>
        <dbReference type="ARBA" id="ARBA00022448"/>
    </source>
</evidence>
<dbReference type="AlphaFoldDB" id="A0A930L282"/>
<feature type="compositionally biased region" description="Polar residues" evidence="4">
    <location>
        <begin position="1"/>
        <end position="27"/>
    </location>
</feature>
<feature type="region of interest" description="Disordered" evidence="4">
    <location>
        <begin position="308"/>
        <end position="332"/>
    </location>
</feature>
<feature type="compositionally biased region" description="Low complexity" evidence="4">
    <location>
        <begin position="28"/>
        <end position="76"/>
    </location>
</feature>
<dbReference type="InterPro" id="IPR003439">
    <property type="entry name" value="ABC_transporter-like_ATP-bd"/>
</dbReference>
<dbReference type="InterPro" id="IPR027417">
    <property type="entry name" value="P-loop_NTPase"/>
</dbReference>
<dbReference type="PROSITE" id="PS50893">
    <property type="entry name" value="ABC_TRANSPORTER_2"/>
    <property type="match status" value="1"/>
</dbReference>
<dbReference type="Gene3D" id="3.40.50.300">
    <property type="entry name" value="P-loop containing nucleotide triphosphate hydrolases"/>
    <property type="match status" value="1"/>
</dbReference>
<feature type="domain" description="ABC transporter" evidence="5">
    <location>
        <begin position="86"/>
        <end position="325"/>
    </location>
</feature>
<keyword evidence="1" id="KW-0813">Transport</keyword>
<dbReference type="GO" id="GO:0005524">
    <property type="term" value="F:ATP binding"/>
    <property type="evidence" value="ECO:0007669"/>
    <property type="project" value="UniProtKB-KW"/>
</dbReference>
<sequence length="332" mass="35051">MTQNPQSQNHPQTQNPQFQAQNPYSMTPPQAAQPAGQYSAQQGQPGQPGQPNQQSQAGYYQSQPQGYPAQAPQQMQQAPFARGAIISARNLHKSYGNNPVLRNVSLDIFPGESVAIMGPSGSGKTTLLHALSGIIKLDAGSVLFNGPTGQVAVESLSERERTSLRANSFGFVFQQGLLVPELTAEENVSLAAMIAGVPRQQARSISADLLNRLGLGQMLDRRMGEMSGGQAQRVAIARSQVNGAPVTFADEPTGALDSKTAREVMALLLTMIPQQGKTLLVVTHDPNVAAACSRVVYLQDGQIVSDQRNSQGGVPAQNPGAQSFGAQSQAGA</sequence>
<organism evidence="6 7">
    <name type="scientific">Rothia mucilaginosa</name>
    <dbReference type="NCBI Taxonomy" id="43675"/>
    <lineage>
        <taxon>Bacteria</taxon>
        <taxon>Bacillati</taxon>
        <taxon>Actinomycetota</taxon>
        <taxon>Actinomycetes</taxon>
        <taxon>Micrococcales</taxon>
        <taxon>Micrococcaceae</taxon>
        <taxon>Rothia</taxon>
    </lineage>
</organism>
<accession>A0A930L282</accession>
<dbReference type="CDD" id="cd03255">
    <property type="entry name" value="ABC_MJ0796_LolCDE_FtsE"/>
    <property type="match status" value="1"/>
</dbReference>
<dbReference type="Proteomes" id="UP000713964">
    <property type="component" value="Unassembled WGS sequence"/>
</dbReference>
<evidence type="ECO:0000256" key="4">
    <source>
        <dbReference type="SAM" id="MobiDB-lite"/>
    </source>
</evidence>
<evidence type="ECO:0000313" key="7">
    <source>
        <dbReference type="Proteomes" id="UP000713964"/>
    </source>
</evidence>
<dbReference type="SUPFAM" id="SSF81995">
    <property type="entry name" value="beta-sandwich domain of Sec23/24"/>
    <property type="match status" value="1"/>
</dbReference>
<dbReference type="InterPro" id="IPR017911">
    <property type="entry name" value="MacB-like_ATP-bd"/>
</dbReference>
<comment type="caution">
    <text evidence="6">The sequence shown here is derived from an EMBL/GenBank/DDBJ whole genome shotgun (WGS) entry which is preliminary data.</text>
</comment>